<dbReference type="AlphaFoldDB" id="A0A914E380"/>
<feature type="transmembrane region" description="Helical" evidence="1">
    <location>
        <begin position="82"/>
        <end position="107"/>
    </location>
</feature>
<accession>A0A914E380</accession>
<dbReference type="WBParaSite" id="ACRNAN_scaffold5409.g30869.t1">
    <property type="protein sequence ID" value="ACRNAN_scaffold5409.g30869.t1"/>
    <property type="gene ID" value="ACRNAN_scaffold5409.g30869"/>
</dbReference>
<reference evidence="3" key="1">
    <citation type="submission" date="2022-11" db="UniProtKB">
        <authorList>
            <consortium name="WormBaseParasite"/>
        </authorList>
    </citation>
    <scope>IDENTIFICATION</scope>
</reference>
<sequence length="203" mass="23371">MIFLIYWQYRDFHTGLLDNISEFNQKYDNVKITRYNRIIFGGAILALTGCVFCGTVSIVLANDEEHYERDMIKAQQIFRVSFSPLLSLLVTCYGFLVWFVVLTYYAVVTNVLSGGLEQFNQIINMKLQRANENNIEKIITENYMTHLKIIENVHMVNNVFEVIFYSSYMGSQKSFSHLKNFQSTDVSISGSKVAKVGKGPPMR</sequence>
<proteinExistence type="predicted"/>
<keyword evidence="1" id="KW-0812">Transmembrane</keyword>
<protein>
    <submittedName>
        <fullName evidence="3">Transmembrane protein</fullName>
    </submittedName>
</protein>
<dbReference type="Proteomes" id="UP000887540">
    <property type="component" value="Unplaced"/>
</dbReference>
<organism evidence="2 3">
    <name type="scientific">Acrobeloides nanus</name>
    <dbReference type="NCBI Taxonomy" id="290746"/>
    <lineage>
        <taxon>Eukaryota</taxon>
        <taxon>Metazoa</taxon>
        <taxon>Ecdysozoa</taxon>
        <taxon>Nematoda</taxon>
        <taxon>Chromadorea</taxon>
        <taxon>Rhabditida</taxon>
        <taxon>Tylenchina</taxon>
        <taxon>Cephalobomorpha</taxon>
        <taxon>Cephaloboidea</taxon>
        <taxon>Cephalobidae</taxon>
        <taxon>Acrobeloides</taxon>
    </lineage>
</organism>
<name>A0A914E380_9BILA</name>
<feature type="transmembrane region" description="Helical" evidence="1">
    <location>
        <begin position="38"/>
        <end position="61"/>
    </location>
</feature>
<evidence type="ECO:0000313" key="2">
    <source>
        <dbReference type="Proteomes" id="UP000887540"/>
    </source>
</evidence>
<evidence type="ECO:0000313" key="3">
    <source>
        <dbReference type="WBParaSite" id="ACRNAN_scaffold5409.g30869.t1"/>
    </source>
</evidence>
<keyword evidence="2" id="KW-1185">Reference proteome</keyword>
<evidence type="ECO:0000256" key="1">
    <source>
        <dbReference type="SAM" id="Phobius"/>
    </source>
</evidence>
<keyword evidence="1" id="KW-0472">Membrane</keyword>
<keyword evidence="1" id="KW-1133">Transmembrane helix</keyword>